<dbReference type="Proteomes" id="UP001497644">
    <property type="component" value="Chromosome 7"/>
</dbReference>
<proteinExistence type="predicted"/>
<dbReference type="AlphaFoldDB" id="A0AAV2P403"/>
<dbReference type="EMBL" id="OZ034830">
    <property type="protein sequence ID" value="CAL1687037.1"/>
    <property type="molecule type" value="Genomic_DNA"/>
</dbReference>
<organism evidence="2 3">
    <name type="scientific">Lasius platythorax</name>
    <dbReference type="NCBI Taxonomy" id="488582"/>
    <lineage>
        <taxon>Eukaryota</taxon>
        <taxon>Metazoa</taxon>
        <taxon>Ecdysozoa</taxon>
        <taxon>Arthropoda</taxon>
        <taxon>Hexapoda</taxon>
        <taxon>Insecta</taxon>
        <taxon>Pterygota</taxon>
        <taxon>Neoptera</taxon>
        <taxon>Endopterygota</taxon>
        <taxon>Hymenoptera</taxon>
        <taxon>Apocrita</taxon>
        <taxon>Aculeata</taxon>
        <taxon>Formicoidea</taxon>
        <taxon>Formicidae</taxon>
        <taxon>Formicinae</taxon>
        <taxon>Lasius</taxon>
        <taxon>Lasius</taxon>
    </lineage>
</organism>
<reference evidence="2" key="1">
    <citation type="submission" date="2024-04" db="EMBL/GenBank/DDBJ databases">
        <authorList>
            <consortium name="Molecular Ecology Group"/>
        </authorList>
    </citation>
    <scope>NUCLEOTIDE SEQUENCE</scope>
</reference>
<sequence>MHRRGNLNHIDKVQELTANVRDRGSDGKSEISRNGVTSEKSKRIFRVRSIRGDGIDEICTEARVETRRDRETNDFRQNGRETFRNYCSFEGAITE</sequence>
<name>A0AAV2P403_9HYME</name>
<gene>
    <name evidence="2" type="ORF">LPLAT_LOCUS12316</name>
</gene>
<feature type="compositionally biased region" description="Basic and acidic residues" evidence="1">
    <location>
        <begin position="9"/>
        <end position="31"/>
    </location>
</feature>
<evidence type="ECO:0000313" key="3">
    <source>
        <dbReference type="Proteomes" id="UP001497644"/>
    </source>
</evidence>
<accession>A0AAV2P403</accession>
<feature type="region of interest" description="Disordered" evidence="1">
    <location>
        <begin position="1"/>
        <end position="39"/>
    </location>
</feature>
<evidence type="ECO:0000256" key="1">
    <source>
        <dbReference type="SAM" id="MobiDB-lite"/>
    </source>
</evidence>
<protein>
    <submittedName>
        <fullName evidence="2">Uncharacterized protein</fullName>
    </submittedName>
</protein>
<evidence type="ECO:0000313" key="2">
    <source>
        <dbReference type="EMBL" id="CAL1687037.1"/>
    </source>
</evidence>
<keyword evidence="3" id="KW-1185">Reference proteome</keyword>